<proteinExistence type="inferred from homology"/>
<dbReference type="GO" id="GO:0004715">
    <property type="term" value="F:non-membrane spanning protein tyrosine kinase activity"/>
    <property type="evidence" value="ECO:0007669"/>
    <property type="project" value="UniProtKB-EC"/>
</dbReference>
<reference evidence="13" key="1">
    <citation type="submission" date="2018-06" db="EMBL/GenBank/DDBJ databases">
        <authorList>
            <person name="Zhirakovskaya E."/>
        </authorList>
    </citation>
    <scope>NUCLEOTIDE SEQUENCE</scope>
</reference>
<dbReference type="GO" id="GO:0005524">
    <property type="term" value="F:ATP binding"/>
    <property type="evidence" value="ECO:0007669"/>
    <property type="project" value="UniProtKB-KW"/>
</dbReference>
<dbReference type="SUPFAM" id="SSF52540">
    <property type="entry name" value="P-loop containing nucleoside triphosphate hydrolases"/>
    <property type="match status" value="1"/>
</dbReference>
<dbReference type="Gene3D" id="3.40.50.300">
    <property type="entry name" value="P-loop containing nucleotide triphosphate hydrolases"/>
    <property type="match status" value="1"/>
</dbReference>
<keyword evidence="10" id="KW-0812">Transmembrane</keyword>
<keyword evidence="9" id="KW-0175">Coiled coil</keyword>
<name>A0A3B0U001_9ZZZZ</name>
<evidence type="ECO:0000259" key="12">
    <source>
        <dbReference type="Pfam" id="PF13807"/>
    </source>
</evidence>
<feature type="domain" description="Tyrosine-protein kinase G-rich" evidence="12">
    <location>
        <begin position="440"/>
        <end position="515"/>
    </location>
</feature>
<feature type="coiled-coil region" evidence="9">
    <location>
        <begin position="407"/>
        <end position="434"/>
    </location>
</feature>
<keyword evidence="5" id="KW-0418">Kinase</keyword>
<dbReference type="Pfam" id="PF13807">
    <property type="entry name" value="GNVR"/>
    <property type="match status" value="1"/>
</dbReference>
<evidence type="ECO:0000256" key="4">
    <source>
        <dbReference type="ARBA" id="ARBA00022741"/>
    </source>
</evidence>
<dbReference type="PANTHER" id="PTHR32309">
    <property type="entry name" value="TYROSINE-PROTEIN KINASE"/>
    <property type="match status" value="1"/>
</dbReference>
<dbReference type="GO" id="GO:0005886">
    <property type="term" value="C:plasma membrane"/>
    <property type="evidence" value="ECO:0007669"/>
    <property type="project" value="TreeGrafter"/>
</dbReference>
<evidence type="ECO:0000256" key="3">
    <source>
        <dbReference type="ARBA" id="ARBA00022679"/>
    </source>
</evidence>
<evidence type="ECO:0000256" key="5">
    <source>
        <dbReference type="ARBA" id="ARBA00022777"/>
    </source>
</evidence>
<dbReference type="CDD" id="cd05387">
    <property type="entry name" value="BY-kinase"/>
    <property type="match status" value="1"/>
</dbReference>
<comment type="catalytic activity">
    <reaction evidence="8">
        <text>L-tyrosyl-[protein] + ATP = O-phospho-L-tyrosyl-[protein] + ADP + H(+)</text>
        <dbReference type="Rhea" id="RHEA:10596"/>
        <dbReference type="Rhea" id="RHEA-COMP:10136"/>
        <dbReference type="Rhea" id="RHEA-COMP:20101"/>
        <dbReference type="ChEBI" id="CHEBI:15378"/>
        <dbReference type="ChEBI" id="CHEBI:30616"/>
        <dbReference type="ChEBI" id="CHEBI:46858"/>
        <dbReference type="ChEBI" id="CHEBI:61978"/>
        <dbReference type="ChEBI" id="CHEBI:456216"/>
        <dbReference type="EC" id="2.7.10.2"/>
    </reaction>
</comment>
<dbReference type="InterPro" id="IPR027417">
    <property type="entry name" value="P-loop_NTPase"/>
</dbReference>
<dbReference type="InterPro" id="IPR025669">
    <property type="entry name" value="AAA_dom"/>
</dbReference>
<gene>
    <name evidence="13" type="ORF">MNBD_BACTEROID01-1601</name>
</gene>
<accession>A0A3B0U001</accession>
<keyword evidence="7" id="KW-0829">Tyrosine-protein kinase</keyword>
<evidence type="ECO:0000313" key="13">
    <source>
        <dbReference type="EMBL" id="VAW24185.1"/>
    </source>
</evidence>
<dbReference type="InterPro" id="IPR050445">
    <property type="entry name" value="Bact_polysacc_biosynth/exp"/>
</dbReference>
<keyword evidence="10" id="KW-1133">Transmembrane helix</keyword>
<keyword evidence="4" id="KW-0547">Nucleotide-binding</keyword>
<protein>
    <recommendedName>
        <fullName evidence="2">non-specific protein-tyrosine kinase</fullName>
        <ecNumber evidence="2">2.7.10.2</ecNumber>
    </recommendedName>
</protein>
<dbReference type="InterPro" id="IPR032807">
    <property type="entry name" value="GNVR"/>
</dbReference>
<keyword evidence="6" id="KW-0067">ATP-binding</keyword>
<organism evidence="13">
    <name type="scientific">hydrothermal vent metagenome</name>
    <dbReference type="NCBI Taxonomy" id="652676"/>
    <lineage>
        <taxon>unclassified sequences</taxon>
        <taxon>metagenomes</taxon>
        <taxon>ecological metagenomes</taxon>
    </lineage>
</organism>
<evidence type="ECO:0000256" key="9">
    <source>
        <dbReference type="SAM" id="Coils"/>
    </source>
</evidence>
<dbReference type="NCBIfam" id="TIGR01007">
    <property type="entry name" value="eps_fam"/>
    <property type="match status" value="1"/>
</dbReference>
<evidence type="ECO:0000259" key="11">
    <source>
        <dbReference type="Pfam" id="PF13614"/>
    </source>
</evidence>
<keyword evidence="10" id="KW-0472">Membrane</keyword>
<dbReference type="InterPro" id="IPR005702">
    <property type="entry name" value="Wzc-like_C"/>
</dbReference>
<comment type="similarity">
    <text evidence="1">Belongs to the CpsD/CapB family.</text>
</comment>
<dbReference type="EC" id="2.7.10.2" evidence="2"/>
<evidence type="ECO:0000256" key="10">
    <source>
        <dbReference type="SAM" id="Phobius"/>
    </source>
</evidence>
<evidence type="ECO:0000256" key="1">
    <source>
        <dbReference type="ARBA" id="ARBA00007316"/>
    </source>
</evidence>
<feature type="transmembrane region" description="Helical" evidence="10">
    <location>
        <begin position="30"/>
        <end position="48"/>
    </location>
</feature>
<dbReference type="EMBL" id="UOEP01000206">
    <property type="protein sequence ID" value="VAW24185.1"/>
    <property type="molecule type" value="Genomic_DNA"/>
</dbReference>
<evidence type="ECO:0000256" key="6">
    <source>
        <dbReference type="ARBA" id="ARBA00022840"/>
    </source>
</evidence>
<feature type="transmembrane region" description="Helical" evidence="10">
    <location>
        <begin position="498"/>
        <end position="523"/>
    </location>
</feature>
<dbReference type="AlphaFoldDB" id="A0A3B0U001"/>
<sequence length="775" mass="88734">MEKFEDFIYSLETMEKENLRKGYMKYLKRWPWFAVFCFAGLAVSLLIYKTTPPTYKLESRLLIYGENNSLSSEVTFDDHPYYEKGNIDDQVGILHSYSIFRKTVENLGWQITWYQNSLLSKKELYKNDPFEVIPIEGAENYKNILLHITALNSEEYIISADTEIKINGKKEKIKFERKCKFNSPFETPFFHFTIKYINGKPGEEYSFKFNQPSQIALTYLKKVKIDIKDEKSNLVYLKSEGEVPQKEADFLNELNKVFIQFKMEKKSQSSRKSVNFIEEQSKEVKKSLQAAEERVNNYRKHNKAMNVSQEVNLIYEKLADIENEQFLASQRLNYYKNLQDNLGNSQTIGQLGNPSSAGINDDGLNTLLNKLIELYNKREILSLTVQKKSPNYIHLEKEIELTASSLKKSLHNLIRDAERDKQSINNRFNTIQARLARLPETEKRLVDIQRDFEVKNELYNFLIKKKAEASILQASIAPQAKVIDPALVETAVRVGPVLIFYLFGGSVLGFLIPFIFITVLGFFDNSIASREEIEKGSKIPVLDGIIHHKYKVKLPVIKHPRSGIAESFRGLKVNLQDALDGPGSKVISINSLLPKEGKSFISTNFAAILAMYDKKVLLVGADLHKPSIHLFIGEKSDTGLSSFLDNQTSFEEIIQQTPVTNLSLIQAGASRSNPSGLFDNGRLEDFFNRARAAFDYIILDNAPVLLIPNAIVINKFADVNLFILRLNQSHKDQIKQINKIVEFNKIKQASILVNDVPHKGYGYAHKYWKQGYGDV</sequence>
<evidence type="ECO:0000256" key="8">
    <source>
        <dbReference type="ARBA" id="ARBA00051245"/>
    </source>
</evidence>
<feature type="coiled-coil region" evidence="9">
    <location>
        <begin position="274"/>
        <end position="308"/>
    </location>
</feature>
<keyword evidence="3" id="KW-0808">Transferase</keyword>
<feature type="domain" description="AAA" evidence="11">
    <location>
        <begin position="585"/>
        <end position="728"/>
    </location>
</feature>
<dbReference type="PANTHER" id="PTHR32309:SF13">
    <property type="entry name" value="FERRIC ENTEROBACTIN TRANSPORT PROTEIN FEPE"/>
    <property type="match status" value="1"/>
</dbReference>
<evidence type="ECO:0000256" key="2">
    <source>
        <dbReference type="ARBA" id="ARBA00011903"/>
    </source>
</evidence>
<evidence type="ECO:0000256" key="7">
    <source>
        <dbReference type="ARBA" id="ARBA00023137"/>
    </source>
</evidence>
<dbReference type="Pfam" id="PF13614">
    <property type="entry name" value="AAA_31"/>
    <property type="match status" value="1"/>
</dbReference>